<dbReference type="Proteomes" id="UP001175147">
    <property type="component" value="Unassembled WGS sequence"/>
</dbReference>
<name>A0ABT8Z0C1_9SPIR</name>
<sequence>MDYNNVRLYEIASMLSPSVYETVFYSQYQGRSDKDAIILDDETFEKCYVSDNVYKNFLFSNSARLGKSIDYIGVNQMHSAVIEDMQVTDAQIKMKLNDIALTNLANTLIELKSMDKSIEPFYITLIFNGINYYANNCLDENEKLIPVDEGVINSVYCQDQLAFVNDKHIDMVISTQQSVNSSRLRYMIINCRNIDVIESAKDVWKNTFKNDFSMLYEYFINLRKSNNLIMEGSVYKNIISGYERFMDDFIDLDDLDDI</sequence>
<reference evidence="1" key="1">
    <citation type="submission" date="2023-07" db="EMBL/GenBank/DDBJ databases">
        <title>Mucosal microbiota of week-old chicken and adult hens.</title>
        <authorList>
            <person name="Volf J."/>
            <person name="Karasova D."/>
            <person name="Crhanova M."/>
            <person name="Faldynova M."/>
            <person name="Prikrylova H."/>
            <person name="Zeman M."/>
            <person name="Babak V."/>
            <person name="Rajova J."/>
            <person name="Rychlik I."/>
        </authorList>
    </citation>
    <scope>NUCLEOTIDE SEQUENCE</scope>
    <source>
        <strain evidence="1">ET902</strain>
    </source>
</reference>
<evidence type="ECO:0000313" key="1">
    <source>
        <dbReference type="EMBL" id="MDO7020913.1"/>
    </source>
</evidence>
<accession>A0ABT8Z0C1</accession>
<evidence type="ECO:0000313" key="2">
    <source>
        <dbReference type="Proteomes" id="UP001175147"/>
    </source>
</evidence>
<proteinExistence type="predicted"/>
<protein>
    <submittedName>
        <fullName evidence="1">Uncharacterized protein</fullName>
    </submittedName>
</protein>
<dbReference type="RefSeq" id="WP_304384859.1">
    <property type="nucleotide sequence ID" value="NZ_JAUPBL010000021.1"/>
</dbReference>
<dbReference type="EMBL" id="JAUPBM010000116">
    <property type="protein sequence ID" value="MDO7020913.1"/>
    <property type="molecule type" value="Genomic_DNA"/>
</dbReference>
<gene>
    <name evidence="1" type="ORF">Q5M86_09020</name>
</gene>
<comment type="caution">
    <text evidence="1">The sequence shown here is derived from an EMBL/GenBank/DDBJ whole genome shotgun (WGS) entry which is preliminary data.</text>
</comment>
<organism evidence="1 2">
    <name type="scientific">Brachyspira innocens</name>
    <dbReference type="NCBI Taxonomy" id="13264"/>
    <lineage>
        <taxon>Bacteria</taxon>
        <taxon>Pseudomonadati</taxon>
        <taxon>Spirochaetota</taxon>
        <taxon>Spirochaetia</taxon>
        <taxon>Brachyspirales</taxon>
        <taxon>Brachyspiraceae</taxon>
        <taxon>Brachyspira</taxon>
    </lineage>
</organism>
<keyword evidence="2" id="KW-1185">Reference proteome</keyword>